<evidence type="ECO:0000256" key="1">
    <source>
        <dbReference type="SAM" id="Phobius"/>
    </source>
</evidence>
<feature type="transmembrane region" description="Helical" evidence="1">
    <location>
        <begin position="136"/>
        <end position="155"/>
    </location>
</feature>
<evidence type="ECO:0000313" key="3">
    <source>
        <dbReference type="Proteomes" id="UP000244077"/>
    </source>
</evidence>
<dbReference type="Pfam" id="PF11157">
    <property type="entry name" value="DUF2937"/>
    <property type="match status" value="1"/>
</dbReference>
<dbReference type="RefSeq" id="WP_107816740.1">
    <property type="nucleotide sequence ID" value="NZ_QAOH01000008.1"/>
</dbReference>
<gene>
    <name evidence="2" type="ORF">C8N42_10826</name>
</gene>
<sequence length="168" mass="18366">MLRAIALAGGLLGAAVVSQFPEFTQQYTQRLAGQVEALGVVIADFDASAHKAEMTREEALASMGGSVFLENRRRDMRETIDRHGRLSEDLTALRTASPLERLTMPQRVTDTKLARATFDDFRPALPLTLEGGISALAGYFGGWALLTGLLALLLWPFRRSKSRAGLTF</sequence>
<protein>
    <recommendedName>
        <fullName evidence="4">DUF2937 family protein</fullName>
    </recommendedName>
</protein>
<accession>A0A2T5HI62</accession>
<reference evidence="2 3" key="1">
    <citation type="submission" date="2018-04" db="EMBL/GenBank/DDBJ databases">
        <title>Genomic Encyclopedia of Archaeal and Bacterial Type Strains, Phase II (KMG-II): from individual species to whole genera.</title>
        <authorList>
            <person name="Goeker M."/>
        </authorList>
    </citation>
    <scope>NUCLEOTIDE SEQUENCE [LARGE SCALE GENOMIC DNA]</scope>
    <source>
        <strain evidence="2 3">DSM 100434</strain>
    </source>
</reference>
<dbReference type="InterPro" id="IPR022584">
    <property type="entry name" value="DUF2937"/>
</dbReference>
<dbReference type="AlphaFoldDB" id="A0A2T5HI62"/>
<proteinExistence type="predicted"/>
<keyword evidence="3" id="KW-1185">Reference proteome</keyword>
<keyword evidence="1" id="KW-0472">Membrane</keyword>
<organism evidence="2 3">
    <name type="scientific">Celeribacter persicus</name>
    <dbReference type="NCBI Taxonomy" id="1651082"/>
    <lineage>
        <taxon>Bacteria</taxon>
        <taxon>Pseudomonadati</taxon>
        <taxon>Pseudomonadota</taxon>
        <taxon>Alphaproteobacteria</taxon>
        <taxon>Rhodobacterales</taxon>
        <taxon>Roseobacteraceae</taxon>
        <taxon>Celeribacter</taxon>
    </lineage>
</organism>
<name>A0A2T5HI62_9RHOB</name>
<evidence type="ECO:0008006" key="4">
    <source>
        <dbReference type="Google" id="ProtNLM"/>
    </source>
</evidence>
<comment type="caution">
    <text evidence="2">The sequence shown here is derived from an EMBL/GenBank/DDBJ whole genome shotgun (WGS) entry which is preliminary data.</text>
</comment>
<dbReference type="EMBL" id="QAOH01000008">
    <property type="protein sequence ID" value="PTQ71254.1"/>
    <property type="molecule type" value="Genomic_DNA"/>
</dbReference>
<evidence type="ECO:0000313" key="2">
    <source>
        <dbReference type="EMBL" id="PTQ71254.1"/>
    </source>
</evidence>
<dbReference type="Proteomes" id="UP000244077">
    <property type="component" value="Unassembled WGS sequence"/>
</dbReference>
<keyword evidence="1" id="KW-1133">Transmembrane helix</keyword>
<keyword evidence="1" id="KW-0812">Transmembrane</keyword>
<dbReference type="OrthoDB" id="193051at2"/>